<accession>A0A842HYA5</accession>
<sequence>MRAAAALLACAALLAACDETPQASVQDSPSIVTEEEAQQAEQQPIFRAVGQEPGWTVHIYPDVISYRADYGERTVTVPTPEVTEFGGGRRYETQALTVEILEDPCSDAMSGAYYPATVTVTENGRPLVQGCGGPP</sequence>
<dbReference type="PROSITE" id="PS51257">
    <property type="entry name" value="PROKAR_LIPOPROTEIN"/>
    <property type="match status" value="1"/>
</dbReference>
<proteinExistence type="predicted"/>
<reference evidence="1 2" key="1">
    <citation type="submission" date="2020-08" db="EMBL/GenBank/DDBJ databases">
        <title>Draft genome sequence of Parasphingopyxis sp. GrpM-11.</title>
        <authorList>
            <person name="Oh J."/>
            <person name="Roh D.-H."/>
        </authorList>
    </citation>
    <scope>NUCLEOTIDE SEQUENCE [LARGE SCALE GENOMIC DNA]</scope>
    <source>
        <strain evidence="1 2">GrpM-11</strain>
    </source>
</reference>
<evidence type="ECO:0000313" key="2">
    <source>
        <dbReference type="Proteomes" id="UP000564378"/>
    </source>
</evidence>
<keyword evidence="2" id="KW-1185">Reference proteome</keyword>
<dbReference type="RefSeq" id="WP_185801212.1">
    <property type="nucleotide sequence ID" value="NZ_JACJVJ010000002.1"/>
</dbReference>
<evidence type="ECO:0000313" key="1">
    <source>
        <dbReference type="EMBL" id="MBC2777912.1"/>
    </source>
</evidence>
<dbReference type="EMBL" id="JACJVJ010000002">
    <property type="protein sequence ID" value="MBC2777912.1"/>
    <property type="molecule type" value="Genomic_DNA"/>
</dbReference>
<comment type="caution">
    <text evidence="1">The sequence shown here is derived from an EMBL/GenBank/DDBJ whole genome shotgun (WGS) entry which is preliminary data.</text>
</comment>
<gene>
    <name evidence="1" type="ORF">H6P80_09785</name>
</gene>
<organism evidence="1 2">
    <name type="scientific">Parasphingopyxis marina</name>
    <dbReference type="NCBI Taxonomy" id="2761622"/>
    <lineage>
        <taxon>Bacteria</taxon>
        <taxon>Pseudomonadati</taxon>
        <taxon>Pseudomonadota</taxon>
        <taxon>Alphaproteobacteria</taxon>
        <taxon>Sphingomonadales</taxon>
        <taxon>Sphingomonadaceae</taxon>
        <taxon>Parasphingopyxis</taxon>
    </lineage>
</organism>
<dbReference type="Proteomes" id="UP000564378">
    <property type="component" value="Unassembled WGS sequence"/>
</dbReference>
<name>A0A842HYA5_9SPHN</name>
<evidence type="ECO:0008006" key="3">
    <source>
        <dbReference type="Google" id="ProtNLM"/>
    </source>
</evidence>
<dbReference type="AlphaFoldDB" id="A0A842HYA5"/>
<protein>
    <recommendedName>
        <fullName evidence="3">Lipoprotein</fullName>
    </recommendedName>
</protein>